<dbReference type="PANTHER" id="PTHR43642">
    <property type="entry name" value="HYBRID SIGNAL TRANSDUCTION HISTIDINE KINASE G"/>
    <property type="match status" value="1"/>
</dbReference>
<protein>
    <recommendedName>
        <fullName evidence="1">Protein kinase domain-containing protein</fullName>
    </recommendedName>
</protein>
<dbReference type="CDD" id="cd14014">
    <property type="entry name" value="STKc_PknB_like"/>
    <property type="match status" value="1"/>
</dbReference>
<dbReference type="EMBL" id="AZHX01002052">
    <property type="protein sequence ID" value="ETW97489.1"/>
    <property type="molecule type" value="Genomic_DNA"/>
</dbReference>
<dbReference type="Gene3D" id="1.10.510.10">
    <property type="entry name" value="Transferase(Phosphotransferase) domain 1"/>
    <property type="match status" value="1"/>
</dbReference>
<dbReference type="GO" id="GO:0005524">
    <property type="term" value="F:ATP binding"/>
    <property type="evidence" value="ECO:0007669"/>
    <property type="project" value="InterPro"/>
</dbReference>
<dbReference type="InterPro" id="IPR041664">
    <property type="entry name" value="AAA_16"/>
</dbReference>
<dbReference type="Gene3D" id="3.30.200.20">
    <property type="entry name" value="Phosphorylase Kinase, domain 1"/>
    <property type="match status" value="1"/>
</dbReference>
<dbReference type="AlphaFoldDB" id="W4LHU6"/>
<dbReference type="SUPFAM" id="SSF56112">
    <property type="entry name" value="Protein kinase-like (PK-like)"/>
    <property type="match status" value="1"/>
</dbReference>
<evidence type="ECO:0000313" key="2">
    <source>
        <dbReference type="EMBL" id="ETW97489.1"/>
    </source>
</evidence>
<dbReference type="Pfam" id="PF00069">
    <property type="entry name" value="Pkinase"/>
    <property type="match status" value="1"/>
</dbReference>
<evidence type="ECO:0000313" key="3">
    <source>
        <dbReference type="Proteomes" id="UP000019140"/>
    </source>
</evidence>
<reference evidence="2 3" key="1">
    <citation type="journal article" date="2014" name="Nature">
        <title>An environmental bacterial taxon with a large and distinct metabolic repertoire.</title>
        <authorList>
            <person name="Wilson M.C."/>
            <person name="Mori T."/>
            <person name="Ruckert C."/>
            <person name="Uria A.R."/>
            <person name="Helf M.J."/>
            <person name="Takada K."/>
            <person name="Gernert C."/>
            <person name="Steffens U.A."/>
            <person name="Heycke N."/>
            <person name="Schmitt S."/>
            <person name="Rinke C."/>
            <person name="Helfrich E.J."/>
            <person name="Brachmann A.O."/>
            <person name="Gurgui C."/>
            <person name="Wakimoto T."/>
            <person name="Kracht M."/>
            <person name="Crusemann M."/>
            <person name="Hentschel U."/>
            <person name="Abe I."/>
            <person name="Matsunaga S."/>
            <person name="Kalinowski J."/>
            <person name="Takeyama H."/>
            <person name="Piel J."/>
        </authorList>
    </citation>
    <scope>NUCLEOTIDE SEQUENCE [LARGE SCALE GENOMIC DNA]</scope>
    <source>
        <strain evidence="3">TSY2</strain>
    </source>
</reference>
<sequence length="924" mass="103623">MIPGYTIHDELYRGRKRVVYRGEREQDQRSVIIKTFNTEFPSSTDIANLQREYDIIVPLNDEGIVKALAFENHHHRPALILEDIGGQPLSDHIVLKPMALQPFLRLAIQLATAVGTVHQYNIIHKDINPKNIIVNAESNHMNLIDFSIASHLSGETQKIIHPNTLYGTLAYVSPEQTGRMNRAIDYRTDFYSLGVTFYEMLTGVVPFDVEDPLELVHCHIAKHPLSPIEVNPQIPMAISDIVMKLLAKAAEERYQSAAGMIADFQSCLAQLQTAGNIGVFVPGNEDVVDTFHVPQKLYGREAEIATLIAAFDRASDGETHMLLVSGYSGIGKSALVYEIHRPIVEKRGYFIAGKFEQLQRTVPYSAVVAAFRELMRQLLTESEAQIRAWKDKLLDALGVNGQVMIDVIPEVELIVGAQPAVAVLAPMEAQNRFNLVFQRFINVFCQPEHPLVIFLDDLQWADPASLKLIELIMTDRERRFLLLIGAYRDNEVSLDHPLMLLLSDLAQVDAPIGNISLLPLNTESLTQLFTDTLYRDGESVSALVELTARKTDGNPFFVHQFLNTLYQEQLLRFDPKDSHWDWELERIDALNITNNVVDLMIRKLKQFPTFAQHALRLAACIGNRFDINSLAIIHEKSTEETTRDLAPAIEGGLITPIAASAEQAMVFKFLHDRVQQAAYTLIDDSQKQAIHLKIGRQLLANMDEVALEERIFEVIDHLNIGRELIAAVNENMQLAKLNLEAGVKAKDATAYAAAKAYFDAGIDCLPDDLWRDTYDLAFALHKHLAEAEYLTGNFARSEDIVNTVLAHAKSALEKAEVYNILIVQHTLMANYQNALQAGREALALLGHELPEDDLDVVFQRELAASMSKWTNRDIATLRDAPETALAENKVALKLLATLLPLCIISNRDMMNVTTVRAVNLSREH</sequence>
<dbReference type="Proteomes" id="UP000019140">
    <property type="component" value="Unassembled WGS sequence"/>
</dbReference>
<dbReference type="InterPro" id="IPR027417">
    <property type="entry name" value="P-loop_NTPase"/>
</dbReference>
<dbReference type="GO" id="GO:0004672">
    <property type="term" value="F:protein kinase activity"/>
    <property type="evidence" value="ECO:0007669"/>
    <property type="project" value="InterPro"/>
</dbReference>
<evidence type="ECO:0000259" key="1">
    <source>
        <dbReference type="PROSITE" id="PS50011"/>
    </source>
</evidence>
<feature type="non-terminal residue" evidence="2">
    <location>
        <position position="924"/>
    </location>
</feature>
<dbReference type="InterPro" id="IPR053159">
    <property type="entry name" value="Hybrid_Histidine_Kinase"/>
</dbReference>
<name>W4LHU6_9BACT</name>
<accession>W4LHU6</accession>
<dbReference type="InterPro" id="IPR000719">
    <property type="entry name" value="Prot_kinase_dom"/>
</dbReference>
<dbReference type="PANTHER" id="PTHR43642:SF1">
    <property type="entry name" value="HYBRID SIGNAL TRANSDUCTION HISTIDINE KINASE G"/>
    <property type="match status" value="1"/>
</dbReference>
<keyword evidence="3" id="KW-1185">Reference proteome</keyword>
<dbReference type="SUPFAM" id="SSF52540">
    <property type="entry name" value="P-loop containing nucleoside triphosphate hydrolases"/>
    <property type="match status" value="1"/>
</dbReference>
<dbReference type="Gene3D" id="3.40.50.300">
    <property type="entry name" value="P-loop containing nucleotide triphosphate hydrolases"/>
    <property type="match status" value="1"/>
</dbReference>
<proteinExistence type="predicted"/>
<dbReference type="HOGENOM" id="CLU_008667_0_0_7"/>
<dbReference type="PROSITE" id="PS50011">
    <property type="entry name" value="PROTEIN_KINASE_DOM"/>
    <property type="match status" value="1"/>
</dbReference>
<dbReference type="InterPro" id="IPR011009">
    <property type="entry name" value="Kinase-like_dom_sf"/>
</dbReference>
<organism evidence="2 3">
    <name type="scientific">Candidatus Entotheonella gemina</name>
    <dbReference type="NCBI Taxonomy" id="1429439"/>
    <lineage>
        <taxon>Bacteria</taxon>
        <taxon>Pseudomonadati</taxon>
        <taxon>Nitrospinota/Tectimicrobiota group</taxon>
        <taxon>Candidatus Tectimicrobiota</taxon>
        <taxon>Candidatus Entotheonellia</taxon>
        <taxon>Candidatus Entotheonellales</taxon>
        <taxon>Candidatus Entotheonellaceae</taxon>
        <taxon>Candidatus Entotheonella</taxon>
    </lineage>
</organism>
<comment type="caution">
    <text evidence="2">The sequence shown here is derived from an EMBL/GenBank/DDBJ whole genome shotgun (WGS) entry which is preliminary data.</text>
</comment>
<dbReference type="Pfam" id="PF13191">
    <property type="entry name" value="AAA_16"/>
    <property type="match status" value="1"/>
</dbReference>
<gene>
    <name evidence="2" type="ORF">ETSY2_44510</name>
</gene>
<feature type="domain" description="Protein kinase" evidence="1">
    <location>
        <begin position="5"/>
        <end position="268"/>
    </location>
</feature>